<keyword evidence="16" id="KW-0472">Membrane</keyword>
<comment type="similarity">
    <text evidence="12">Belongs to the DEAD box helicase family. DDX23/PRP28 subfamily.</text>
</comment>
<keyword evidence="7" id="KW-0450">Lipoyl</keyword>
<dbReference type="PROSITE" id="PS00189">
    <property type="entry name" value="LIPOYL"/>
    <property type="match status" value="1"/>
</dbReference>
<evidence type="ECO:0000256" key="16">
    <source>
        <dbReference type="SAM" id="Phobius"/>
    </source>
</evidence>
<dbReference type="CDD" id="cd18787">
    <property type="entry name" value="SF2_C_DEAD"/>
    <property type="match status" value="1"/>
</dbReference>
<keyword evidence="9" id="KW-0809">Transit peptide</keyword>
<evidence type="ECO:0000256" key="1">
    <source>
        <dbReference type="ARBA" id="ARBA00004123"/>
    </source>
</evidence>
<feature type="transmembrane region" description="Helical" evidence="16">
    <location>
        <begin position="212"/>
        <end position="239"/>
    </location>
</feature>
<dbReference type="GO" id="GO:0003676">
    <property type="term" value="F:nucleic acid binding"/>
    <property type="evidence" value="ECO:0007669"/>
    <property type="project" value="InterPro"/>
</dbReference>
<keyword evidence="8" id="KW-0067">ATP-binding</keyword>
<dbReference type="PROSITE" id="PS51194">
    <property type="entry name" value="HELICASE_CTER"/>
    <property type="match status" value="1"/>
</dbReference>
<keyword evidence="21" id="KW-1185">Reference proteome</keyword>
<dbReference type="Pfam" id="PF00270">
    <property type="entry name" value="DEAD"/>
    <property type="match status" value="1"/>
</dbReference>
<evidence type="ECO:0000256" key="12">
    <source>
        <dbReference type="ARBA" id="ARBA00037954"/>
    </source>
</evidence>
<keyword evidence="16" id="KW-0812">Transmembrane</keyword>
<dbReference type="InterPro" id="IPR014014">
    <property type="entry name" value="RNA_helicase_DEAD_Q_motif"/>
</dbReference>
<dbReference type="Pfam" id="PF00271">
    <property type="entry name" value="Helicase_C"/>
    <property type="match status" value="1"/>
</dbReference>
<dbReference type="GO" id="GO:0008380">
    <property type="term" value="P:RNA splicing"/>
    <property type="evidence" value="ECO:0007669"/>
    <property type="project" value="UniProtKB-KW"/>
</dbReference>
<dbReference type="SMART" id="SM00487">
    <property type="entry name" value="DEXDc"/>
    <property type="match status" value="1"/>
</dbReference>
<feature type="domain" description="DEAD-box RNA helicase Q" evidence="19">
    <location>
        <begin position="411"/>
        <end position="439"/>
    </location>
</feature>
<evidence type="ECO:0000259" key="19">
    <source>
        <dbReference type="PROSITE" id="PS51195"/>
    </source>
</evidence>
<keyword evidence="6" id="KW-0347">Helicase</keyword>
<protein>
    <recommendedName>
        <fullName evidence="2">RNA helicase</fullName>
        <ecNumber evidence="2">3.6.4.13</ecNumber>
    </recommendedName>
</protein>
<dbReference type="InterPro" id="IPR011053">
    <property type="entry name" value="Single_hybrid_motif"/>
</dbReference>
<dbReference type="InterPro" id="IPR027417">
    <property type="entry name" value="P-loop_NTPase"/>
</dbReference>
<dbReference type="PROSITE" id="PS51192">
    <property type="entry name" value="HELICASE_ATP_BIND_1"/>
    <property type="match status" value="1"/>
</dbReference>
<evidence type="ECO:0000256" key="6">
    <source>
        <dbReference type="ARBA" id="ARBA00022806"/>
    </source>
</evidence>
<evidence type="ECO:0000259" key="17">
    <source>
        <dbReference type="PROSITE" id="PS51192"/>
    </source>
</evidence>
<evidence type="ECO:0000256" key="11">
    <source>
        <dbReference type="ARBA" id="ARBA00023242"/>
    </source>
</evidence>
<dbReference type="Proteomes" id="UP001175271">
    <property type="component" value="Unassembled WGS sequence"/>
</dbReference>
<sequence length="829" mass="93784">MIQDTSSVASKPSPPAKDGRGKVTLVTDAKKLPDNTKLYLYDVTLFARVRDRFGEERKLNKLVEGETDDWIFAISKARCRQAFGAMVSKYQNFFASVGPVFYDLQSLCYFASQIQFTDGLTDVVRCTIDEDELGQYNIPAFSDLSLFELVCEIKPHDKGGQVGHVDFNFKAPKDVDLSTEKNPAFFAEFGSSEEVHLCSTRKINIGRKERTLFEWFIIVLKFISILGCVLLPLMGFLAFEFTKTVLGQISAGVVHFYALFYGVRTAIGEYAAVREAMEREIRIFTFCLITCERFKIVQWHIKEGDRVRQFDNICEVQNDKASASITSRYDGIVRKMYNKAGEMPKAGEPLIDIMLDDGVFIQESEVDPVPVCTVRHWRQKSLDEMQDRDWRIFREDFNITIEEGKLPKPIRYWTEAGLPKEVVDVIFKVGYKEPTPLQRQAIPIGLQNRDIIGVAETGSGKTAAFLIPLLVWITSLRKMERQQDNDKGPYAIIIAPTRELAQQIEEETNEFGELLGIKTVSVIGGASSGEQKKKLQLGVQVVIATPGRLFHFLQKGYLSLDQCSYVILDEADRMLDMGFELQVQKVLKYIPVTNLKPDTEDAENESMLMENFYSKKKYRQTVMFTACTEHPGIQRLVKQYLRRPAIVNIGSIGRPTERIEQIVMMISEKQKREKLVEVLEKYFEPGKPIMIFVNQKKGADLLGKGLSKLGFNPVVLHDGKGQEAREYALAALKDGSRNILVATDVAGRGIDVKDVSLVLNYDMAKSIEDYNHQIGRTGRAGKKGRAVTFVTQDDKDVFSDLKQCLVDSPQKPGVFTGAKKRQDEMLFKG</sequence>
<dbReference type="InterPro" id="IPR003016">
    <property type="entry name" value="2-oxoA_DH_lipoyl-BS"/>
</dbReference>
<comment type="catalytic activity">
    <reaction evidence="13">
        <text>ATP + H2O = ADP + phosphate + H(+)</text>
        <dbReference type="Rhea" id="RHEA:13065"/>
        <dbReference type="ChEBI" id="CHEBI:15377"/>
        <dbReference type="ChEBI" id="CHEBI:15378"/>
        <dbReference type="ChEBI" id="CHEBI:30616"/>
        <dbReference type="ChEBI" id="CHEBI:43474"/>
        <dbReference type="ChEBI" id="CHEBI:456216"/>
        <dbReference type="EC" id="3.6.4.13"/>
    </reaction>
</comment>
<evidence type="ECO:0000259" key="18">
    <source>
        <dbReference type="PROSITE" id="PS51194"/>
    </source>
</evidence>
<evidence type="ECO:0000256" key="9">
    <source>
        <dbReference type="ARBA" id="ARBA00022946"/>
    </source>
</evidence>
<comment type="caution">
    <text evidence="20">The sequence shown here is derived from an EMBL/GenBank/DDBJ whole genome shotgun (WGS) entry which is preliminary data.</text>
</comment>
<dbReference type="SUPFAM" id="SSF51230">
    <property type="entry name" value="Single hybrid motif"/>
    <property type="match status" value="1"/>
</dbReference>
<reference evidence="20" key="1">
    <citation type="submission" date="2023-06" db="EMBL/GenBank/DDBJ databases">
        <title>Genomic analysis of the entomopathogenic nematode Steinernema hermaphroditum.</title>
        <authorList>
            <person name="Schwarz E.M."/>
            <person name="Heppert J.K."/>
            <person name="Baniya A."/>
            <person name="Schwartz H.T."/>
            <person name="Tan C.-H."/>
            <person name="Antoshechkin I."/>
            <person name="Sternberg P.W."/>
            <person name="Goodrich-Blair H."/>
            <person name="Dillman A.R."/>
        </authorList>
    </citation>
    <scope>NUCLEOTIDE SEQUENCE</scope>
    <source>
        <strain evidence="20">PS9179</strain>
        <tissue evidence="20">Whole animal</tissue>
    </source>
</reference>
<dbReference type="EC" id="3.6.4.13" evidence="2"/>
<dbReference type="InterPro" id="IPR001650">
    <property type="entry name" value="Helicase_C-like"/>
</dbReference>
<dbReference type="Gene3D" id="2.40.50.100">
    <property type="match status" value="1"/>
</dbReference>
<keyword evidence="4" id="KW-0547">Nucleotide-binding</keyword>
<accession>A0AA39M0H7</accession>
<evidence type="ECO:0000313" key="20">
    <source>
        <dbReference type="EMBL" id="KAK0416090.1"/>
    </source>
</evidence>
<dbReference type="InterPro" id="IPR011545">
    <property type="entry name" value="DEAD/DEAH_box_helicase_dom"/>
</dbReference>
<dbReference type="CDD" id="cd06849">
    <property type="entry name" value="lipoyl_domain"/>
    <property type="match status" value="1"/>
</dbReference>
<dbReference type="GO" id="GO:0005524">
    <property type="term" value="F:ATP binding"/>
    <property type="evidence" value="ECO:0007669"/>
    <property type="project" value="UniProtKB-KW"/>
</dbReference>
<dbReference type="PROSITE" id="PS00039">
    <property type="entry name" value="DEAD_ATP_HELICASE"/>
    <property type="match status" value="1"/>
</dbReference>
<dbReference type="Pfam" id="PF00364">
    <property type="entry name" value="Biotin_lipoyl"/>
    <property type="match status" value="1"/>
</dbReference>
<evidence type="ECO:0000313" key="21">
    <source>
        <dbReference type="Proteomes" id="UP001175271"/>
    </source>
</evidence>
<evidence type="ECO:0000256" key="15">
    <source>
        <dbReference type="SAM" id="MobiDB-lite"/>
    </source>
</evidence>
<dbReference type="PANTHER" id="PTHR47958">
    <property type="entry name" value="ATP-DEPENDENT RNA HELICASE DBP3"/>
    <property type="match status" value="1"/>
</dbReference>
<evidence type="ECO:0000256" key="2">
    <source>
        <dbReference type="ARBA" id="ARBA00012552"/>
    </source>
</evidence>
<keyword evidence="11" id="KW-0539">Nucleus</keyword>
<evidence type="ECO:0000256" key="10">
    <source>
        <dbReference type="ARBA" id="ARBA00023187"/>
    </source>
</evidence>
<dbReference type="GO" id="GO:0016787">
    <property type="term" value="F:hydrolase activity"/>
    <property type="evidence" value="ECO:0007669"/>
    <property type="project" value="UniProtKB-KW"/>
</dbReference>
<dbReference type="Gene3D" id="3.40.50.300">
    <property type="entry name" value="P-loop containing nucleotide triphosphate hydrolases"/>
    <property type="match status" value="2"/>
</dbReference>
<organism evidence="20 21">
    <name type="scientific">Steinernema hermaphroditum</name>
    <dbReference type="NCBI Taxonomy" id="289476"/>
    <lineage>
        <taxon>Eukaryota</taxon>
        <taxon>Metazoa</taxon>
        <taxon>Ecdysozoa</taxon>
        <taxon>Nematoda</taxon>
        <taxon>Chromadorea</taxon>
        <taxon>Rhabditida</taxon>
        <taxon>Tylenchina</taxon>
        <taxon>Panagrolaimomorpha</taxon>
        <taxon>Strongyloidoidea</taxon>
        <taxon>Steinernematidae</taxon>
        <taxon>Steinernema</taxon>
    </lineage>
</organism>
<keyword evidence="5" id="KW-0378">Hydrolase</keyword>
<feature type="domain" description="Helicase ATP-binding" evidence="17">
    <location>
        <begin position="442"/>
        <end position="647"/>
    </location>
</feature>
<comment type="subcellular location">
    <subcellularLocation>
        <location evidence="1">Nucleus</location>
    </subcellularLocation>
</comment>
<dbReference type="GO" id="GO:0005634">
    <property type="term" value="C:nucleus"/>
    <property type="evidence" value="ECO:0007669"/>
    <property type="project" value="UniProtKB-SubCell"/>
</dbReference>
<dbReference type="InterPro" id="IPR000089">
    <property type="entry name" value="Biotin_lipoyl"/>
</dbReference>
<dbReference type="GO" id="GO:0043186">
    <property type="term" value="C:P granule"/>
    <property type="evidence" value="ECO:0007669"/>
    <property type="project" value="UniProtKB-ARBA"/>
</dbReference>
<proteinExistence type="inferred from homology"/>
<dbReference type="FunFam" id="3.40.50.300:FF:000322">
    <property type="entry name" value="probable ATP-dependent RNA helicase DDX23"/>
    <property type="match status" value="1"/>
</dbReference>
<keyword evidence="10" id="KW-0508">mRNA splicing</keyword>
<keyword evidence="16" id="KW-1133">Transmembrane helix</keyword>
<feature type="short sequence motif" description="Q motif" evidence="14">
    <location>
        <begin position="411"/>
        <end position="439"/>
    </location>
</feature>
<dbReference type="EMBL" id="JAUCMV010000002">
    <property type="protein sequence ID" value="KAK0416090.1"/>
    <property type="molecule type" value="Genomic_DNA"/>
</dbReference>
<name>A0AA39M0H7_9BILA</name>
<feature type="region of interest" description="Disordered" evidence="15">
    <location>
        <begin position="1"/>
        <end position="22"/>
    </location>
</feature>
<keyword evidence="3" id="KW-0507">mRNA processing</keyword>
<evidence type="ECO:0000256" key="7">
    <source>
        <dbReference type="ARBA" id="ARBA00022823"/>
    </source>
</evidence>
<dbReference type="GO" id="GO:0003724">
    <property type="term" value="F:RNA helicase activity"/>
    <property type="evidence" value="ECO:0007669"/>
    <property type="project" value="UniProtKB-EC"/>
</dbReference>
<evidence type="ECO:0000256" key="13">
    <source>
        <dbReference type="ARBA" id="ARBA00047984"/>
    </source>
</evidence>
<evidence type="ECO:0000256" key="3">
    <source>
        <dbReference type="ARBA" id="ARBA00022664"/>
    </source>
</evidence>
<dbReference type="SMART" id="SM00490">
    <property type="entry name" value="HELICc"/>
    <property type="match status" value="1"/>
</dbReference>
<evidence type="ECO:0000256" key="8">
    <source>
        <dbReference type="ARBA" id="ARBA00022840"/>
    </source>
</evidence>
<dbReference type="PROSITE" id="PS51195">
    <property type="entry name" value="Q_MOTIF"/>
    <property type="match status" value="1"/>
</dbReference>
<dbReference type="InterPro" id="IPR014001">
    <property type="entry name" value="Helicase_ATP-bd"/>
</dbReference>
<evidence type="ECO:0000256" key="14">
    <source>
        <dbReference type="PROSITE-ProRule" id="PRU00552"/>
    </source>
</evidence>
<dbReference type="SUPFAM" id="SSF52540">
    <property type="entry name" value="P-loop containing nucleoside triphosphate hydrolases"/>
    <property type="match status" value="1"/>
</dbReference>
<feature type="domain" description="Helicase C-terminal" evidence="18">
    <location>
        <begin position="674"/>
        <end position="826"/>
    </location>
</feature>
<feature type="compositionally biased region" description="Low complexity" evidence="15">
    <location>
        <begin position="1"/>
        <end position="11"/>
    </location>
</feature>
<gene>
    <name evidence="20" type="ORF">QR680_012294</name>
</gene>
<evidence type="ECO:0000256" key="5">
    <source>
        <dbReference type="ARBA" id="ARBA00022801"/>
    </source>
</evidence>
<dbReference type="AlphaFoldDB" id="A0AA39M0H7"/>
<dbReference type="GO" id="GO:0006397">
    <property type="term" value="P:mRNA processing"/>
    <property type="evidence" value="ECO:0007669"/>
    <property type="project" value="UniProtKB-KW"/>
</dbReference>
<dbReference type="InterPro" id="IPR000629">
    <property type="entry name" value="RNA-helicase_DEAD-box_CS"/>
</dbReference>
<dbReference type="CDD" id="cd17945">
    <property type="entry name" value="DEADc_DDX23"/>
    <property type="match status" value="1"/>
</dbReference>
<evidence type="ECO:0000256" key="4">
    <source>
        <dbReference type="ARBA" id="ARBA00022741"/>
    </source>
</evidence>